<gene>
    <name evidence="2" type="ORF">CGOC_LOCUS4832</name>
</gene>
<accession>A0A3P6RKL1</accession>
<dbReference type="Proteomes" id="UP000271889">
    <property type="component" value="Unassembled WGS sequence"/>
</dbReference>
<feature type="region of interest" description="Disordered" evidence="1">
    <location>
        <begin position="10"/>
        <end position="87"/>
    </location>
</feature>
<dbReference type="EMBL" id="UYRV01013857">
    <property type="protein sequence ID" value="VDK59907.1"/>
    <property type="molecule type" value="Genomic_DNA"/>
</dbReference>
<evidence type="ECO:0000313" key="2">
    <source>
        <dbReference type="EMBL" id="VDK59907.1"/>
    </source>
</evidence>
<evidence type="ECO:0000256" key="1">
    <source>
        <dbReference type="SAM" id="MobiDB-lite"/>
    </source>
</evidence>
<feature type="compositionally biased region" description="Polar residues" evidence="1">
    <location>
        <begin position="21"/>
        <end position="30"/>
    </location>
</feature>
<name>A0A3P6RKL1_CYLGO</name>
<dbReference type="AlphaFoldDB" id="A0A3P6RKL1"/>
<evidence type="ECO:0000313" key="3">
    <source>
        <dbReference type="Proteomes" id="UP000271889"/>
    </source>
</evidence>
<proteinExistence type="predicted"/>
<dbReference type="OrthoDB" id="10604505at2759"/>
<organism evidence="2 3">
    <name type="scientific">Cylicostephanus goldi</name>
    <name type="common">Nematode worm</name>
    <dbReference type="NCBI Taxonomy" id="71465"/>
    <lineage>
        <taxon>Eukaryota</taxon>
        <taxon>Metazoa</taxon>
        <taxon>Ecdysozoa</taxon>
        <taxon>Nematoda</taxon>
        <taxon>Chromadorea</taxon>
        <taxon>Rhabditida</taxon>
        <taxon>Rhabditina</taxon>
        <taxon>Rhabditomorpha</taxon>
        <taxon>Strongyloidea</taxon>
        <taxon>Strongylidae</taxon>
        <taxon>Cylicostephanus</taxon>
    </lineage>
</organism>
<sequence>MLNADFKKLEEFFGKDKPQATVPQKKQATPTKPAADAQPAHSTPVAKSVNLKKKSQKESINDARRKRTAASLISKPLASILKGEDSD</sequence>
<protein>
    <submittedName>
        <fullName evidence="2">Uncharacterized protein</fullName>
    </submittedName>
</protein>
<reference evidence="2 3" key="1">
    <citation type="submission" date="2018-11" db="EMBL/GenBank/DDBJ databases">
        <authorList>
            <consortium name="Pathogen Informatics"/>
        </authorList>
    </citation>
    <scope>NUCLEOTIDE SEQUENCE [LARGE SCALE GENOMIC DNA]</scope>
</reference>
<keyword evidence="3" id="KW-1185">Reference proteome</keyword>